<keyword evidence="1 2" id="KW-0694">RNA-binding</keyword>
<comment type="caution">
    <text evidence="5">The sequence shown here is derived from an EMBL/GenBank/DDBJ whole genome shotgun (WGS) entry which is preliminary data.</text>
</comment>
<evidence type="ECO:0000256" key="3">
    <source>
        <dbReference type="SAM" id="MobiDB-lite"/>
    </source>
</evidence>
<feature type="region of interest" description="Disordered" evidence="3">
    <location>
        <begin position="425"/>
        <end position="462"/>
    </location>
</feature>
<feature type="compositionally biased region" description="Low complexity" evidence="3">
    <location>
        <begin position="217"/>
        <end position="231"/>
    </location>
</feature>
<reference evidence="5 6" key="2">
    <citation type="submission" date="2019-01" db="EMBL/GenBank/DDBJ databases">
        <title>The decoding of complex shrimp genome reveals the adaptation for benthos swimmer, frequently molting mechanism and breeding impact on genome.</title>
        <authorList>
            <person name="Sun Y."/>
            <person name="Gao Y."/>
            <person name="Yu Y."/>
        </authorList>
    </citation>
    <scope>NUCLEOTIDE SEQUENCE [LARGE SCALE GENOMIC DNA]</scope>
    <source>
        <tissue evidence="5">Muscle</tissue>
    </source>
</reference>
<dbReference type="STRING" id="6689.A0A423TCF7"/>
<dbReference type="PROSITE" id="PS50102">
    <property type="entry name" value="RRM"/>
    <property type="match status" value="1"/>
</dbReference>
<feature type="compositionally biased region" description="Polar residues" evidence="3">
    <location>
        <begin position="147"/>
        <end position="164"/>
    </location>
</feature>
<feature type="compositionally biased region" description="Basic and acidic residues" evidence="3">
    <location>
        <begin position="168"/>
        <end position="180"/>
    </location>
</feature>
<evidence type="ECO:0000313" key="5">
    <source>
        <dbReference type="EMBL" id="ROT74112.1"/>
    </source>
</evidence>
<feature type="compositionally biased region" description="Basic and acidic residues" evidence="3">
    <location>
        <begin position="188"/>
        <end position="206"/>
    </location>
</feature>
<dbReference type="Gene3D" id="3.30.70.330">
    <property type="match status" value="1"/>
</dbReference>
<dbReference type="CDD" id="cd12373">
    <property type="entry name" value="RRM_SRSF3_like"/>
    <property type="match status" value="1"/>
</dbReference>
<gene>
    <name evidence="5" type="ORF">C7M84_007403</name>
</gene>
<evidence type="ECO:0000259" key="4">
    <source>
        <dbReference type="PROSITE" id="PS50102"/>
    </source>
</evidence>
<dbReference type="Proteomes" id="UP000283509">
    <property type="component" value="Unassembled WGS sequence"/>
</dbReference>
<dbReference type="Pfam" id="PF00076">
    <property type="entry name" value="RRM_1"/>
    <property type="match status" value="1"/>
</dbReference>
<proteinExistence type="predicted"/>
<dbReference type="GO" id="GO:0003723">
    <property type="term" value="F:RNA binding"/>
    <property type="evidence" value="ECO:0007669"/>
    <property type="project" value="UniProtKB-UniRule"/>
</dbReference>
<dbReference type="InterPro" id="IPR050907">
    <property type="entry name" value="SRSF"/>
</dbReference>
<name>A0A423TCF7_PENVA</name>
<dbReference type="SUPFAM" id="SSF54928">
    <property type="entry name" value="RNA-binding domain, RBD"/>
    <property type="match status" value="1"/>
</dbReference>
<protein>
    <recommendedName>
        <fullName evidence="4">RRM domain-containing protein</fullName>
    </recommendedName>
</protein>
<feature type="compositionally biased region" description="Low complexity" evidence="3">
    <location>
        <begin position="95"/>
        <end position="113"/>
    </location>
</feature>
<evidence type="ECO:0000256" key="2">
    <source>
        <dbReference type="PROSITE-ProRule" id="PRU00176"/>
    </source>
</evidence>
<feature type="domain" description="RRM" evidence="4">
    <location>
        <begin position="357"/>
        <end position="430"/>
    </location>
</feature>
<sequence length="462" mass="51617">MAVCRERAPLNTCLSKARSSSSGTSGISRASKSVLFTFNKRSVRSMPKGVFEDCSDCDCSHKTVTKDSKNGQESPMMCGDDENILQVGHSSKLFSSTGNSSQSEDSDSSVSSYESRRRKREHPSPDTTTVEARDSKKVRSVAFRVSHGSSSDGDTAGQDKTSPLKSVMDYKGHGHDCESSRKKKAKKREGPDSCKVRTKRESESARKFSKKRRSPSSERTMPRSSRSQSPYRSREPCRSQPAHHHARCLGERRTSWPNYKRDFNSDLAGRRDVRVGCRSAMGHNLADITHLNGAVSLTRAQGMMQAPILTCHHCSNSVAMSSCLCGSQSLPCTSPDMSRCRIRDSNPFYSSTWNMDCKVYIGNLGENATRSDIREAFSKYGRLKNLWIAKKPPGFAFVEYERPRDARLAVREAHGRVVSGGRIKVQMSTSDRHTNEVVPLPPRPVQQPHHEPWSRNRFGRTR</sequence>
<organism evidence="5 6">
    <name type="scientific">Penaeus vannamei</name>
    <name type="common">Whiteleg shrimp</name>
    <name type="synonym">Litopenaeus vannamei</name>
    <dbReference type="NCBI Taxonomy" id="6689"/>
    <lineage>
        <taxon>Eukaryota</taxon>
        <taxon>Metazoa</taxon>
        <taxon>Ecdysozoa</taxon>
        <taxon>Arthropoda</taxon>
        <taxon>Crustacea</taxon>
        <taxon>Multicrustacea</taxon>
        <taxon>Malacostraca</taxon>
        <taxon>Eumalacostraca</taxon>
        <taxon>Eucarida</taxon>
        <taxon>Decapoda</taxon>
        <taxon>Dendrobranchiata</taxon>
        <taxon>Penaeoidea</taxon>
        <taxon>Penaeidae</taxon>
        <taxon>Penaeus</taxon>
    </lineage>
</organism>
<dbReference type="SMART" id="SM00360">
    <property type="entry name" value="RRM"/>
    <property type="match status" value="1"/>
</dbReference>
<evidence type="ECO:0000256" key="1">
    <source>
        <dbReference type="ARBA" id="ARBA00022884"/>
    </source>
</evidence>
<dbReference type="OrthoDB" id="1099063at2759"/>
<dbReference type="InterPro" id="IPR000504">
    <property type="entry name" value="RRM_dom"/>
</dbReference>
<dbReference type="InterPro" id="IPR012677">
    <property type="entry name" value="Nucleotide-bd_a/b_plait_sf"/>
</dbReference>
<accession>A0A423TCF7</accession>
<dbReference type="InterPro" id="IPR035979">
    <property type="entry name" value="RBD_domain_sf"/>
</dbReference>
<keyword evidence="6" id="KW-1185">Reference proteome</keyword>
<dbReference type="EMBL" id="QCYY01001933">
    <property type="protein sequence ID" value="ROT74112.1"/>
    <property type="molecule type" value="Genomic_DNA"/>
</dbReference>
<feature type="region of interest" description="Disordered" evidence="3">
    <location>
        <begin position="64"/>
        <end position="249"/>
    </location>
</feature>
<evidence type="ECO:0000313" key="6">
    <source>
        <dbReference type="Proteomes" id="UP000283509"/>
    </source>
</evidence>
<dbReference type="AlphaFoldDB" id="A0A423TCF7"/>
<dbReference type="PANTHER" id="PTHR23147">
    <property type="entry name" value="SERINE/ARGININE RICH SPLICING FACTOR"/>
    <property type="match status" value="1"/>
</dbReference>
<reference evidence="5 6" key="1">
    <citation type="submission" date="2018-04" db="EMBL/GenBank/DDBJ databases">
        <authorList>
            <person name="Zhang X."/>
            <person name="Yuan J."/>
            <person name="Li F."/>
            <person name="Xiang J."/>
        </authorList>
    </citation>
    <scope>NUCLEOTIDE SEQUENCE [LARGE SCALE GENOMIC DNA]</scope>
    <source>
        <tissue evidence="5">Muscle</tissue>
    </source>
</reference>